<dbReference type="AlphaFoldDB" id="A0A918UVB4"/>
<reference evidence="2" key="2">
    <citation type="submission" date="2020-09" db="EMBL/GenBank/DDBJ databases">
        <authorList>
            <person name="Sun Q."/>
            <person name="Kim S."/>
        </authorList>
    </citation>
    <scope>NUCLEOTIDE SEQUENCE</scope>
    <source>
        <strain evidence="2">KCTC 32296</strain>
    </source>
</reference>
<dbReference type="RefSeq" id="WP_189486862.1">
    <property type="nucleotide sequence ID" value="NZ_BMZB01000003.1"/>
</dbReference>
<proteinExistence type="predicted"/>
<feature type="transmembrane region" description="Helical" evidence="1">
    <location>
        <begin position="248"/>
        <end position="268"/>
    </location>
</feature>
<feature type="transmembrane region" description="Helical" evidence="1">
    <location>
        <begin position="113"/>
        <end position="143"/>
    </location>
</feature>
<protein>
    <submittedName>
        <fullName evidence="2">Uncharacterized protein</fullName>
    </submittedName>
</protein>
<accession>A0A918UVB4</accession>
<keyword evidence="1" id="KW-0812">Transmembrane</keyword>
<reference evidence="2" key="1">
    <citation type="journal article" date="2014" name="Int. J. Syst. Evol. Microbiol.">
        <title>Complete genome sequence of Corynebacterium casei LMG S-19264T (=DSM 44701T), isolated from a smear-ripened cheese.</title>
        <authorList>
            <consortium name="US DOE Joint Genome Institute (JGI-PGF)"/>
            <person name="Walter F."/>
            <person name="Albersmeier A."/>
            <person name="Kalinowski J."/>
            <person name="Ruckert C."/>
        </authorList>
    </citation>
    <scope>NUCLEOTIDE SEQUENCE</scope>
    <source>
        <strain evidence="2">KCTC 32296</strain>
    </source>
</reference>
<evidence type="ECO:0000256" key="1">
    <source>
        <dbReference type="SAM" id="Phobius"/>
    </source>
</evidence>
<name>A0A918UVB4_9CAUL</name>
<feature type="transmembrane region" description="Helical" evidence="1">
    <location>
        <begin position="314"/>
        <end position="332"/>
    </location>
</feature>
<evidence type="ECO:0000313" key="3">
    <source>
        <dbReference type="Proteomes" id="UP000662572"/>
    </source>
</evidence>
<feature type="transmembrane region" description="Helical" evidence="1">
    <location>
        <begin position="82"/>
        <end position="101"/>
    </location>
</feature>
<keyword evidence="1" id="KW-1133">Transmembrane helix</keyword>
<sequence length="382" mass="41206">MVFFFTLPVTSSLIGRLTKGKWWLNDFDALLCGADHIRRGLSPYDLAPMCEGLKPAAYVYAPQVGKALIPVIEAIGLDGARLAYAALLIPLILLMAWYSLGKRFDHVPLRLRVLGCGLLTGSSIASGNIGLFLHGVILLAALGLHKSRWPFLLAVVCASAIKPTLLTYLIVLIYQDKPIISRLGFSSLGAITGLAVVASIFATAGPLYDVWQARIAEIVVSEQAGMSFFAWAAAAGLGASSPFTLAGYVLFAVVMAVCGWFIAEHAGATRDERILLGLGMALLLNPRLMDYDLLILPAVMALVVSLSRTLGDKTLHWVSLSFVIVSFATLMLRMADIEGWSPDAFAVLAYCGLIIFSGLKLIKRHGPDTMQVFLKSLRRPSV</sequence>
<dbReference type="EMBL" id="BMZB01000003">
    <property type="protein sequence ID" value="GGZ36929.1"/>
    <property type="molecule type" value="Genomic_DNA"/>
</dbReference>
<gene>
    <name evidence="2" type="ORF">GCM10011273_24080</name>
</gene>
<keyword evidence="3" id="KW-1185">Reference proteome</keyword>
<feature type="transmembrane region" description="Helical" evidence="1">
    <location>
        <begin position="183"/>
        <end position="204"/>
    </location>
</feature>
<organism evidence="2 3">
    <name type="scientific">Asticcacaulis endophyticus</name>
    <dbReference type="NCBI Taxonomy" id="1395890"/>
    <lineage>
        <taxon>Bacteria</taxon>
        <taxon>Pseudomonadati</taxon>
        <taxon>Pseudomonadota</taxon>
        <taxon>Alphaproteobacteria</taxon>
        <taxon>Caulobacterales</taxon>
        <taxon>Caulobacteraceae</taxon>
        <taxon>Asticcacaulis</taxon>
    </lineage>
</organism>
<keyword evidence="1" id="KW-0472">Membrane</keyword>
<evidence type="ECO:0000313" key="2">
    <source>
        <dbReference type="EMBL" id="GGZ36929.1"/>
    </source>
</evidence>
<dbReference type="Proteomes" id="UP000662572">
    <property type="component" value="Unassembled WGS sequence"/>
</dbReference>
<feature type="transmembrane region" description="Helical" evidence="1">
    <location>
        <begin position="344"/>
        <end position="362"/>
    </location>
</feature>
<feature type="transmembrane region" description="Helical" evidence="1">
    <location>
        <begin position="149"/>
        <end position="171"/>
    </location>
</feature>
<comment type="caution">
    <text evidence="2">The sequence shown here is derived from an EMBL/GenBank/DDBJ whole genome shotgun (WGS) entry which is preliminary data.</text>
</comment>